<organism evidence="2 3">
    <name type="scientific">Ditylenchus dipsaci</name>
    <dbReference type="NCBI Taxonomy" id="166011"/>
    <lineage>
        <taxon>Eukaryota</taxon>
        <taxon>Metazoa</taxon>
        <taxon>Ecdysozoa</taxon>
        <taxon>Nematoda</taxon>
        <taxon>Chromadorea</taxon>
        <taxon>Rhabditida</taxon>
        <taxon>Tylenchina</taxon>
        <taxon>Tylenchomorpha</taxon>
        <taxon>Sphaerularioidea</taxon>
        <taxon>Anguinidae</taxon>
        <taxon>Anguininae</taxon>
        <taxon>Ditylenchus</taxon>
    </lineage>
</organism>
<evidence type="ECO:0000313" key="2">
    <source>
        <dbReference type="Proteomes" id="UP000887574"/>
    </source>
</evidence>
<dbReference type="Gene3D" id="2.60.40.10">
    <property type="entry name" value="Immunoglobulins"/>
    <property type="match status" value="1"/>
</dbReference>
<dbReference type="WBParaSite" id="jg9017">
    <property type="protein sequence ID" value="jg9017"/>
    <property type="gene ID" value="jg9017"/>
</dbReference>
<proteinExistence type="predicted"/>
<sequence>MSDKKQKSSSCMMMKGKWSTAKGIATTTRQQTGINQIGTQELNGIGSKESFRKGDAPYIVVSAGGRGIKGTTDIQLLPGSAYNVFCRATGKPQPSVKWIRGGNIAIDPSTVKSDESATRWSLNVANITEDTNFNCVAQNSLGVANWTI</sequence>
<dbReference type="InterPro" id="IPR013783">
    <property type="entry name" value="Ig-like_fold"/>
</dbReference>
<dbReference type="InterPro" id="IPR003598">
    <property type="entry name" value="Ig_sub2"/>
</dbReference>
<name>A0A915ERI1_9BILA</name>
<keyword evidence="2" id="KW-1185">Reference proteome</keyword>
<dbReference type="InterPro" id="IPR036179">
    <property type="entry name" value="Ig-like_dom_sf"/>
</dbReference>
<dbReference type="InterPro" id="IPR013151">
    <property type="entry name" value="Immunoglobulin_dom"/>
</dbReference>
<dbReference type="AlphaFoldDB" id="A0A915ERI1"/>
<dbReference type="Proteomes" id="UP000887574">
    <property type="component" value="Unplaced"/>
</dbReference>
<feature type="domain" description="Ig-like" evidence="1">
    <location>
        <begin position="57"/>
        <end position="148"/>
    </location>
</feature>
<accession>A0A915ERI1</accession>
<dbReference type="Pfam" id="PF00047">
    <property type="entry name" value="ig"/>
    <property type="match status" value="1"/>
</dbReference>
<evidence type="ECO:0000259" key="1">
    <source>
        <dbReference type="PROSITE" id="PS50835"/>
    </source>
</evidence>
<evidence type="ECO:0000313" key="3">
    <source>
        <dbReference type="WBParaSite" id="jg9017"/>
    </source>
</evidence>
<protein>
    <submittedName>
        <fullName evidence="3">Ig-like domain-containing protein</fullName>
    </submittedName>
</protein>
<dbReference type="SUPFAM" id="SSF48726">
    <property type="entry name" value="Immunoglobulin"/>
    <property type="match status" value="1"/>
</dbReference>
<dbReference type="InterPro" id="IPR007110">
    <property type="entry name" value="Ig-like_dom"/>
</dbReference>
<dbReference type="PROSITE" id="PS50835">
    <property type="entry name" value="IG_LIKE"/>
    <property type="match status" value="1"/>
</dbReference>
<reference evidence="3" key="1">
    <citation type="submission" date="2022-11" db="UniProtKB">
        <authorList>
            <consortium name="WormBaseParasite"/>
        </authorList>
    </citation>
    <scope>IDENTIFICATION</scope>
</reference>
<dbReference type="SMART" id="SM00408">
    <property type="entry name" value="IGc2"/>
    <property type="match status" value="1"/>
</dbReference>